<dbReference type="PATRIC" id="fig|83552.4.peg.565"/>
<feature type="domain" description="Peptidase S12 Pab87-related C-terminal" evidence="2">
    <location>
        <begin position="415"/>
        <end position="499"/>
    </location>
</feature>
<dbReference type="PANTHER" id="PTHR46825:SF15">
    <property type="entry name" value="BETA-LACTAMASE-RELATED DOMAIN-CONTAINING PROTEIN"/>
    <property type="match status" value="1"/>
</dbReference>
<dbReference type="EMBL" id="JSAM01000029">
    <property type="protein sequence ID" value="KIA78250.1"/>
    <property type="molecule type" value="Genomic_DNA"/>
</dbReference>
<dbReference type="InterPro" id="IPR001466">
    <property type="entry name" value="Beta-lactam-related"/>
</dbReference>
<dbReference type="Gene3D" id="2.40.128.600">
    <property type="match status" value="1"/>
</dbReference>
<dbReference type="AlphaFoldDB" id="A0A0C1CBC9"/>
<dbReference type="Proteomes" id="UP000031307">
    <property type="component" value="Unassembled WGS sequence"/>
</dbReference>
<accession>A0A0C1CBC9</accession>
<evidence type="ECO:0008006" key="5">
    <source>
        <dbReference type="Google" id="ProtNLM"/>
    </source>
</evidence>
<reference evidence="3 4" key="1">
    <citation type="journal article" date="2014" name="Mol. Biol. Evol.">
        <title>Massive expansion of Ubiquitination-related gene families within the Chlamydiae.</title>
        <authorList>
            <person name="Domman D."/>
            <person name="Collingro A."/>
            <person name="Lagkouvardos I."/>
            <person name="Gehre L."/>
            <person name="Weinmaier T."/>
            <person name="Rattei T."/>
            <person name="Subtil A."/>
            <person name="Horn M."/>
        </authorList>
    </citation>
    <scope>NUCLEOTIDE SEQUENCE [LARGE SCALE GENOMIC DNA]</scope>
    <source>
        <strain evidence="3 4">OEW1</strain>
    </source>
</reference>
<name>A0A0C1CBC9_9BACT</name>
<dbReference type="Pfam" id="PF00144">
    <property type="entry name" value="Beta-lactamase"/>
    <property type="match status" value="1"/>
</dbReference>
<dbReference type="InterPro" id="IPR012338">
    <property type="entry name" value="Beta-lactam/transpept-like"/>
</dbReference>
<dbReference type="InterPro" id="IPR050491">
    <property type="entry name" value="AmpC-like"/>
</dbReference>
<gene>
    <name evidence="3" type="ORF">DB43_EJ00210</name>
</gene>
<evidence type="ECO:0000313" key="4">
    <source>
        <dbReference type="Proteomes" id="UP000031307"/>
    </source>
</evidence>
<evidence type="ECO:0000259" key="1">
    <source>
        <dbReference type="Pfam" id="PF00144"/>
    </source>
</evidence>
<protein>
    <recommendedName>
        <fullName evidence="5">Beta-lactamase</fullName>
    </recommendedName>
</protein>
<evidence type="ECO:0000313" key="3">
    <source>
        <dbReference type="EMBL" id="KIA78250.1"/>
    </source>
</evidence>
<feature type="domain" description="Beta-lactamase-related" evidence="1">
    <location>
        <begin position="58"/>
        <end position="375"/>
    </location>
</feature>
<proteinExistence type="predicted"/>
<evidence type="ECO:0000259" key="2">
    <source>
        <dbReference type="Pfam" id="PF11954"/>
    </source>
</evidence>
<organism evidence="3 4">
    <name type="scientific">Parachlamydia acanthamoebae</name>
    <dbReference type="NCBI Taxonomy" id="83552"/>
    <lineage>
        <taxon>Bacteria</taxon>
        <taxon>Pseudomonadati</taxon>
        <taxon>Chlamydiota</taxon>
        <taxon>Chlamydiia</taxon>
        <taxon>Parachlamydiales</taxon>
        <taxon>Parachlamydiaceae</taxon>
        <taxon>Parachlamydia</taxon>
    </lineage>
</organism>
<comment type="caution">
    <text evidence="3">The sequence shown here is derived from an EMBL/GenBank/DDBJ whole genome shotgun (WGS) entry which is preliminary data.</text>
</comment>
<dbReference type="SUPFAM" id="SSF56601">
    <property type="entry name" value="beta-lactamase/transpeptidase-like"/>
    <property type="match status" value="1"/>
</dbReference>
<dbReference type="Pfam" id="PF11954">
    <property type="entry name" value="DUF3471"/>
    <property type="match status" value="1"/>
</dbReference>
<sequence length="512" mass="57978">MYSIIETLLGRAMLHRFILFGSILVSAFFSLSAASPADEKMVALLKNFEKYAEEQRVLWKIPGMAIAIVKDQDVVLEKGFGQRGIKNTQPVDQNTLFQIGSLSKAFTSTLLAIANDRDLLKWEDKVIHHLPSFHLYDPWVTAEFQVNDLCAQRSGLPPYAGDYQATLGFSADEIFHHLAYIKPLTSFRADYAYQNSFFLVASKILENKLSATFPILLHREIFVPLNMKNSNASLHEYLASPNRAEWLMRLKNGSTEIVKEDFPFLNWNYTLGPAGGINSTVSDMSKWLILQANQGQFEGVELVSKKNMRFLRRPGIYAGELEEHNMFYAQGWLHIENTPYPVILHDGSTLGVYNVAAFIPEEKLGIVILTNVRNTRLALALALQFFDQYFGKPDKNWSQHFLEQSQKAEPKTEAPQNISPPLPLHLYTGTYINPIYGELLVKIENKNLVLSLGKITQTFTLSHWDRDIFTLEDPFSGELPSKVSFLLNKDGIVSTVQLEFLSKEGAGDFIKK</sequence>
<dbReference type="InterPro" id="IPR021860">
    <property type="entry name" value="Peptidase_S12_Pab87-rel_C"/>
</dbReference>
<dbReference type="PANTHER" id="PTHR46825">
    <property type="entry name" value="D-ALANYL-D-ALANINE-CARBOXYPEPTIDASE/ENDOPEPTIDASE AMPH"/>
    <property type="match status" value="1"/>
</dbReference>
<dbReference type="Gene3D" id="3.40.710.10">
    <property type="entry name" value="DD-peptidase/beta-lactamase superfamily"/>
    <property type="match status" value="1"/>
</dbReference>